<dbReference type="GO" id="GO:0050660">
    <property type="term" value="F:flavin adenine dinucleotide binding"/>
    <property type="evidence" value="ECO:0007669"/>
    <property type="project" value="InterPro"/>
</dbReference>
<dbReference type="InterPro" id="IPR036098">
    <property type="entry name" value="Thymidylate_synthase_ThyX_sf"/>
</dbReference>
<dbReference type="PROSITE" id="PS51331">
    <property type="entry name" value="THYX"/>
    <property type="match status" value="1"/>
</dbReference>
<dbReference type="CDD" id="cd20175">
    <property type="entry name" value="ThyX"/>
    <property type="match status" value="1"/>
</dbReference>
<dbReference type="InterPro" id="IPR003669">
    <property type="entry name" value="Thymidylate_synthase_ThyX"/>
</dbReference>
<dbReference type="SUPFAM" id="SSF69796">
    <property type="entry name" value="Thymidylate synthase-complementing protein Thy1"/>
    <property type="match status" value="1"/>
</dbReference>
<gene>
    <name evidence="1" type="ORF">ENJ96_01980</name>
</gene>
<comment type="caution">
    <text evidence="1">The sequence shown here is derived from an EMBL/GenBank/DDBJ whole genome shotgun (WGS) entry which is preliminary data.</text>
</comment>
<dbReference type="GO" id="GO:0004799">
    <property type="term" value="F:thymidylate synthase activity"/>
    <property type="evidence" value="ECO:0007669"/>
    <property type="project" value="TreeGrafter"/>
</dbReference>
<evidence type="ECO:0000313" key="1">
    <source>
        <dbReference type="EMBL" id="HHI96601.1"/>
    </source>
</evidence>
<protein>
    <submittedName>
        <fullName evidence="1">FAD-dependent thymidylate synthase</fullName>
    </submittedName>
</protein>
<dbReference type="GO" id="GO:0006231">
    <property type="term" value="P:dTMP biosynthetic process"/>
    <property type="evidence" value="ECO:0007669"/>
    <property type="project" value="InterPro"/>
</dbReference>
<dbReference type="PANTHER" id="PTHR34934:SF1">
    <property type="entry name" value="FLAVIN-DEPENDENT THYMIDYLATE SYNTHASE"/>
    <property type="match status" value="1"/>
</dbReference>
<dbReference type="Gene3D" id="3.30.1360.170">
    <property type="match status" value="1"/>
</dbReference>
<proteinExistence type="predicted"/>
<dbReference type="GO" id="GO:0070402">
    <property type="term" value="F:NADPH binding"/>
    <property type="evidence" value="ECO:0007669"/>
    <property type="project" value="TreeGrafter"/>
</dbReference>
<sequence length="307" mass="35642">MLEKNQALFADTLFLSFLGARICYASTRPLNLFAEKRFKEPEELLAFLMRLKSSGHTSIFAHSPLVVQTDLSPQEKARLMPFLFKAWWAEDRVCLNLRHFAEALEDETFKVLLKASLEGEAWKEFRVFVVSSAFEEPRLEEYSLGHLVEISWQEYQGVWARPEIYVIQVSPAQTAPFGWLAVIVEGFSRLFSHQFVRHTWLNFNQRSHRYTEVDQFVCPPSFDAEARDVYEEQLRAGLSAYQRLVARGIRKEDARFVTPQGAATTLLATGPYFVWEDFVTKRNHLKAQWEIRSLARALALVFERINP</sequence>
<name>A0A7V5U260_9BACT</name>
<dbReference type="EMBL" id="DROK01000056">
    <property type="protein sequence ID" value="HHI96601.1"/>
    <property type="molecule type" value="Genomic_DNA"/>
</dbReference>
<dbReference type="Proteomes" id="UP000886101">
    <property type="component" value="Unassembled WGS sequence"/>
</dbReference>
<reference evidence="1" key="1">
    <citation type="journal article" date="2020" name="mSystems">
        <title>Genome- and Community-Level Interaction Insights into Carbon Utilization and Element Cycling Functions of Hydrothermarchaeota in Hydrothermal Sediment.</title>
        <authorList>
            <person name="Zhou Z."/>
            <person name="Liu Y."/>
            <person name="Xu W."/>
            <person name="Pan J."/>
            <person name="Luo Z.H."/>
            <person name="Li M."/>
        </authorList>
    </citation>
    <scope>NUCLEOTIDE SEQUENCE [LARGE SCALE GENOMIC DNA]</scope>
    <source>
        <strain evidence="1">HyVt-533</strain>
    </source>
</reference>
<dbReference type="Pfam" id="PF02511">
    <property type="entry name" value="Thy1"/>
    <property type="match status" value="1"/>
</dbReference>
<organism evidence="1">
    <name type="scientific">Thermodesulfatator atlanticus</name>
    <dbReference type="NCBI Taxonomy" id="501497"/>
    <lineage>
        <taxon>Bacteria</taxon>
        <taxon>Pseudomonadati</taxon>
        <taxon>Thermodesulfobacteriota</taxon>
        <taxon>Thermodesulfobacteria</taxon>
        <taxon>Thermodesulfobacteriales</taxon>
        <taxon>Thermodesulfatatoraceae</taxon>
        <taxon>Thermodesulfatator</taxon>
    </lineage>
</organism>
<accession>A0A7V5U260</accession>
<dbReference type="AlphaFoldDB" id="A0A7V5U260"/>
<dbReference type="GO" id="GO:0050797">
    <property type="term" value="F:thymidylate synthase (FAD) activity"/>
    <property type="evidence" value="ECO:0007669"/>
    <property type="project" value="InterPro"/>
</dbReference>
<dbReference type="PANTHER" id="PTHR34934">
    <property type="entry name" value="FLAVIN-DEPENDENT THYMIDYLATE SYNTHASE"/>
    <property type="match status" value="1"/>
</dbReference>